<feature type="coiled-coil region" evidence="1">
    <location>
        <begin position="250"/>
        <end position="363"/>
    </location>
</feature>
<feature type="compositionally biased region" description="Acidic residues" evidence="2">
    <location>
        <begin position="90"/>
        <end position="116"/>
    </location>
</feature>
<evidence type="ECO:0000313" key="5">
    <source>
        <dbReference type="Proteomes" id="UP000794436"/>
    </source>
</evidence>
<feature type="region of interest" description="Disordered" evidence="2">
    <location>
        <begin position="58"/>
        <end position="147"/>
    </location>
</feature>
<evidence type="ECO:0000259" key="3">
    <source>
        <dbReference type="PROSITE" id="PS50222"/>
    </source>
</evidence>
<evidence type="ECO:0000256" key="1">
    <source>
        <dbReference type="SAM" id="Coils"/>
    </source>
</evidence>
<name>A0A8K1FPK4_PYTOL</name>
<dbReference type="CDD" id="cd20404">
    <property type="entry name" value="Tudor_Agenet_AtEML-like"/>
    <property type="match status" value="1"/>
</dbReference>
<dbReference type="EMBL" id="SPLM01000006">
    <property type="protein sequence ID" value="TMW66992.1"/>
    <property type="molecule type" value="Genomic_DNA"/>
</dbReference>
<evidence type="ECO:0000313" key="4">
    <source>
        <dbReference type="EMBL" id="TMW66992.1"/>
    </source>
</evidence>
<dbReference type="PROSITE" id="PS50222">
    <property type="entry name" value="EF_HAND_2"/>
    <property type="match status" value="1"/>
</dbReference>
<dbReference type="AlphaFoldDB" id="A0A8K1FPK4"/>
<feature type="coiled-coil region" evidence="1">
    <location>
        <begin position="162"/>
        <end position="210"/>
    </location>
</feature>
<evidence type="ECO:0000256" key="2">
    <source>
        <dbReference type="SAM" id="MobiDB-lite"/>
    </source>
</evidence>
<organism evidence="4 5">
    <name type="scientific">Pythium oligandrum</name>
    <name type="common">Mycoparasitic fungus</name>
    <dbReference type="NCBI Taxonomy" id="41045"/>
    <lineage>
        <taxon>Eukaryota</taxon>
        <taxon>Sar</taxon>
        <taxon>Stramenopiles</taxon>
        <taxon>Oomycota</taxon>
        <taxon>Peronosporomycetes</taxon>
        <taxon>Pythiales</taxon>
        <taxon>Pythiaceae</taxon>
        <taxon>Pythium</taxon>
    </lineage>
</organism>
<dbReference type="InterPro" id="IPR002048">
    <property type="entry name" value="EF_hand_dom"/>
</dbReference>
<dbReference type="Proteomes" id="UP000794436">
    <property type="component" value="Unassembled WGS sequence"/>
</dbReference>
<dbReference type="Gene3D" id="2.30.30.140">
    <property type="match status" value="1"/>
</dbReference>
<keyword evidence="1" id="KW-0175">Coiled coil</keyword>
<proteinExistence type="predicted"/>
<feature type="domain" description="EF-hand" evidence="3">
    <location>
        <begin position="383"/>
        <end position="418"/>
    </location>
</feature>
<comment type="caution">
    <text evidence="4">The sequence shown here is derived from an EMBL/GenBank/DDBJ whole genome shotgun (WGS) entry which is preliminary data.</text>
</comment>
<protein>
    <recommendedName>
        <fullName evidence="3">EF-hand domain-containing protein</fullName>
    </recommendedName>
</protein>
<keyword evidence="5" id="KW-1185">Reference proteome</keyword>
<accession>A0A8K1FPK4</accession>
<sequence length="456" mass="52895">MDERVDWRVQVYWEGEDEWFEGVIREYDEAQGYYVCYDDGEEQWESAGNPEIMRFLRKDGQDDEENVVPLVVTPEDARWSNEPPPSSNGYEDDAYDDEYEQDDDHEKEEEEEEEETTQAPSAHSTTPEKDESRRQKPVKMHPVNVRDPTRYMGSDVVFFRDEETLRERKAAIQKELKAIKQEHEGLTSQLRQKEQHSTQLKRQLDDLKAQVTLSGFLTKSGTSQKPKTATQWLERVTQQKIQNRLLQQELTVQQSALQQKKARLLALEQQRDQLQKRLDRVPKKELCSLVEVQMEITRLLNEKRGLEAKLVSKTASAPSGKRDEKPRRQQELEIELRKHDQVVARLSDEVDRWKLSVERENARLAPLRARLTSLHDDLSKYASSKVLLRSAFLRFDREGSGTLTRDAALDALVLLAPPGAPQSREELARGIPNAATITFDMFATYFDQLCEPKLLL</sequence>
<gene>
    <name evidence="4" type="ORF">Poli38472_012108</name>
</gene>
<dbReference type="OrthoDB" id="200660at2759"/>
<dbReference type="GO" id="GO:0005509">
    <property type="term" value="F:calcium ion binding"/>
    <property type="evidence" value="ECO:0007669"/>
    <property type="project" value="InterPro"/>
</dbReference>
<reference evidence="4" key="1">
    <citation type="submission" date="2019-03" db="EMBL/GenBank/DDBJ databases">
        <title>Long read genome sequence of the mycoparasitic Pythium oligandrum ATCC 38472 isolated from sugarbeet rhizosphere.</title>
        <authorList>
            <person name="Gaulin E."/>
        </authorList>
    </citation>
    <scope>NUCLEOTIDE SEQUENCE</scope>
    <source>
        <strain evidence="4">ATCC 38472_TT</strain>
    </source>
</reference>